<dbReference type="InterPro" id="IPR006680">
    <property type="entry name" value="Amidohydro-rel"/>
</dbReference>
<accession>A0A2V3YK41</accession>
<dbReference type="AlphaFoldDB" id="A0A2V3YK41"/>
<dbReference type="InterPro" id="IPR032466">
    <property type="entry name" value="Metal_Hydrolase"/>
</dbReference>
<feature type="domain" description="Amidohydrolase-related" evidence="2">
    <location>
        <begin position="49"/>
        <end position="240"/>
    </location>
</feature>
<gene>
    <name evidence="3" type="ORF">DFR60_105275</name>
</gene>
<evidence type="ECO:0000313" key="4">
    <source>
        <dbReference type="Proteomes" id="UP000248057"/>
    </source>
</evidence>
<dbReference type="Gene3D" id="3.20.20.140">
    <property type="entry name" value="Metal-dependent hydrolases"/>
    <property type="match status" value="1"/>
</dbReference>
<organism evidence="3 4">
    <name type="scientific">Hungatella effluvii</name>
    <dbReference type="NCBI Taxonomy" id="1096246"/>
    <lineage>
        <taxon>Bacteria</taxon>
        <taxon>Bacillati</taxon>
        <taxon>Bacillota</taxon>
        <taxon>Clostridia</taxon>
        <taxon>Lachnospirales</taxon>
        <taxon>Lachnospiraceae</taxon>
        <taxon>Hungatella</taxon>
    </lineage>
</organism>
<dbReference type="EMBL" id="QJKD01000005">
    <property type="protein sequence ID" value="PXX53786.1"/>
    <property type="molecule type" value="Genomic_DNA"/>
</dbReference>
<sequence>MKRYDFHSHLGKTRSGDANNADQLVKELGEFGITKVGICSLSGNGMRPQNDLVYEAMCQYPGIVEGYADIDPKAPDAFLEIHRTLGDMKMNGVKFMSWKHGYAVENCPSLGPVIDEIGKYGVHIQIHGGASPLCTPFVWIEHAKRRPDMRFVFTHVCGREFGYSCIEAIRDLDNFWVETSANMEIDILRKAVEVLGPERILFGTDWPYKPTNIEIEKLYHLGLNESELELVFYRNAEKLWKSHSAKLVEDHHVTKLVKDLAKSHEMHRT</sequence>
<evidence type="ECO:0000256" key="1">
    <source>
        <dbReference type="ARBA" id="ARBA00023239"/>
    </source>
</evidence>
<evidence type="ECO:0000259" key="2">
    <source>
        <dbReference type="Pfam" id="PF04909"/>
    </source>
</evidence>
<dbReference type="SUPFAM" id="SSF51556">
    <property type="entry name" value="Metallo-dependent hydrolases"/>
    <property type="match status" value="1"/>
</dbReference>
<name>A0A2V3YK41_9FIRM</name>
<dbReference type="Pfam" id="PF04909">
    <property type="entry name" value="Amidohydro_2"/>
    <property type="match status" value="1"/>
</dbReference>
<dbReference type="InterPro" id="IPR032465">
    <property type="entry name" value="ACMSD"/>
</dbReference>
<dbReference type="GO" id="GO:0016787">
    <property type="term" value="F:hydrolase activity"/>
    <property type="evidence" value="ECO:0007669"/>
    <property type="project" value="InterPro"/>
</dbReference>
<comment type="caution">
    <text evidence="3">The sequence shown here is derived from an EMBL/GenBank/DDBJ whole genome shotgun (WGS) entry which is preliminary data.</text>
</comment>
<keyword evidence="1" id="KW-0456">Lyase</keyword>
<dbReference type="GO" id="GO:0005737">
    <property type="term" value="C:cytoplasm"/>
    <property type="evidence" value="ECO:0007669"/>
    <property type="project" value="TreeGrafter"/>
</dbReference>
<evidence type="ECO:0000313" key="3">
    <source>
        <dbReference type="EMBL" id="PXX53786.1"/>
    </source>
</evidence>
<keyword evidence="4" id="KW-1185">Reference proteome</keyword>
<dbReference type="GeneID" id="86061665"/>
<proteinExistence type="predicted"/>
<reference evidence="3 4" key="1">
    <citation type="submission" date="2018-05" db="EMBL/GenBank/DDBJ databases">
        <title>Genomic Encyclopedia of Type Strains, Phase IV (KMG-IV): sequencing the most valuable type-strain genomes for metagenomic binning, comparative biology and taxonomic classification.</title>
        <authorList>
            <person name="Goeker M."/>
        </authorList>
    </citation>
    <scope>NUCLEOTIDE SEQUENCE [LARGE SCALE GENOMIC DNA]</scope>
    <source>
        <strain evidence="3 4">DSM 24995</strain>
    </source>
</reference>
<dbReference type="GO" id="GO:0019748">
    <property type="term" value="P:secondary metabolic process"/>
    <property type="evidence" value="ECO:0007669"/>
    <property type="project" value="TreeGrafter"/>
</dbReference>
<protein>
    <recommendedName>
        <fullName evidence="2">Amidohydrolase-related domain-containing protein</fullName>
    </recommendedName>
</protein>
<dbReference type="RefSeq" id="WP_243005050.1">
    <property type="nucleotide sequence ID" value="NZ_QJKD01000005.1"/>
</dbReference>
<dbReference type="PANTHER" id="PTHR21240:SF28">
    <property type="entry name" value="ISO-OROTATE DECARBOXYLASE (EUROFUNG)"/>
    <property type="match status" value="1"/>
</dbReference>
<dbReference type="Proteomes" id="UP000248057">
    <property type="component" value="Unassembled WGS sequence"/>
</dbReference>
<dbReference type="PANTHER" id="PTHR21240">
    <property type="entry name" value="2-AMINO-3-CARBOXYLMUCONATE-6-SEMIALDEHYDE DECARBOXYLASE"/>
    <property type="match status" value="1"/>
</dbReference>
<dbReference type="GO" id="GO:0016831">
    <property type="term" value="F:carboxy-lyase activity"/>
    <property type="evidence" value="ECO:0007669"/>
    <property type="project" value="InterPro"/>
</dbReference>